<dbReference type="AlphaFoldDB" id="A0A5N6SRK6"/>
<dbReference type="GeneID" id="43639032"/>
<dbReference type="RefSeq" id="XP_031912630.1">
    <property type="nucleotide sequence ID" value="XM_032054822.1"/>
</dbReference>
<name>A0A5N6SRK6_ASPPS</name>
<evidence type="ECO:0000313" key="1">
    <source>
        <dbReference type="EMBL" id="KAE8136567.1"/>
    </source>
</evidence>
<reference evidence="1 2" key="1">
    <citation type="submission" date="2019-04" db="EMBL/GenBank/DDBJ databases">
        <title>Friends and foes A comparative genomics study of 23 Aspergillus species from section Flavi.</title>
        <authorList>
            <consortium name="DOE Joint Genome Institute"/>
            <person name="Kjaerbolling I."/>
            <person name="Vesth T."/>
            <person name="Frisvad J.C."/>
            <person name="Nybo J.L."/>
            <person name="Theobald S."/>
            <person name="Kildgaard S."/>
            <person name="Isbrandt T."/>
            <person name="Kuo A."/>
            <person name="Sato A."/>
            <person name="Lyhne E.K."/>
            <person name="Kogle M.E."/>
            <person name="Wiebenga A."/>
            <person name="Kun R.S."/>
            <person name="Lubbers R.J."/>
            <person name="Makela M.R."/>
            <person name="Barry K."/>
            <person name="Chovatia M."/>
            <person name="Clum A."/>
            <person name="Daum C."/>
            <person name="Haridas S."/>
            <person name="He G."/>
            <person name="LaButti K."/>
            <person name="Lipzen A."/>
            <person name="Mondo S."/>
            <person name="Riley R."/>
            <person name="Salamov A."/>
            <person name="Simmons B.A."/>
            <person name="Magnuson J.K."/>
            <person name="Henrissat B."/>
            <person name="Mortensen U.H."/>
            <person name="Larsen T.O."/>
            <person name="Devries R.P."/>
            <person name="Grigoriev I.V."/>
            <person name="Machida M."/>
            <person name="Baker S.E."/>
            <person name="Andersen M.R."/>
        </authorList>
    </citation>
    <scope>NUCLEOTIDE SEQUENCE [LARGE SCALE GENOMIC DNA]</scope>
    <source>
        <strain evidence="1 2">CBS 117625</strain>
    </source>
</reference>
<protein>
    <submittedName>
        <fullName evidence="1">Uncharacterized protein</fullName>
    </submittedName>
</protein>
<gene>
    <name evidence="1" type="ORF">BDV38DRAFT_249275</name>
</gene>
<proteinExistence type="predicted"/>
<evidence type="ECO:0000313" key="2">
    <source>
        <dbReference type="Proteomes" id="UP000325672"/>
    </source>
</evidence>
<sequence length="72" mass="8096">MIGLWVPQTKGLTLEGLDYVFTILSAKYIKNQDTEIIVILANGRYHGATTLYPPLFHDFRGTSHLCACISLR</sequence>
<keyword evidence="2" id="KW-1185">Reference proteome</keyword>
<dbReference type="EMBL" id="ML743583">
    <property type="protein sequence ID" value="KAE8136567.1"/>
    <property type="molecule type" value="Genomic_DNA"/>
</dbReference>
<accession>A0A5N6SRK6</accession>
<dbReference type="Proteomes" id="UP000325672">
    <property type="component" value="Unassembled WGS sequence"/>
</dbReference>
<organism evidence="1 2">
    <name type="scientific">Aspergillus pseudotamarii</name>
    <dbReference type="NCBI Taxonomy" id="132259"/>
    <lineage>
        <taxon>Eukaryota</taxon>
        <taxon>Fungi</taxon>
        <taxon>Dikarya</taxon>
        <taxon>Ascomycota</taxon>
        <taxon>Pezizomycotina</taxon>
        <taxon>Eurotiomycetes</taxon>
        <taxon>Eurotiomycetidae</taxon>
        <taxon>Eurotiales</taxon>
        <taxon>Aspergillaceae</taxon>
        <taxon>Aspergillus</taxon>
        <taxon>Aspergillus subgen. Circumdati</taxon>
    </lineage>
</organism>